<feature type="transmembrane region" description="Helical" evidence="1">
    <location>
        <begin position="73"/>
        <end position="93"/>
    </location>
</feature>
<dbReference type="Proteomes" id="UP001197093">
    <property type="component" value="Unassembled WGS sequence"/>
</dbReference>
<protein>
    <submittedName>
        <fullName evidence="2">Uncharacterized protein</fullName>
    </submittedName>
</protein>
<gene>
    <name evidence="2" type="ORF">NEMBOFW57_009885</name>
</gene>
<dbReference type="AlphaFoldDB" id="A0AAD4EQ83"/>
<evidence type="ECO:0000313" key="2">
    <source>
        <dbReference type="EMBL" id="KAG7285264.1"/>
    </source>
</evidence>
<name>A0AAD4EQ83_9PEZI</name>
<proteinExistence type="predicted"/>
<evidence type="ECO:0000256" key="1">
    <source>
        <dbReference type="SAM" id="Phobius"/>
    </source>
</evidence>
<reference evidence="2" key="1">
    <citation type="submission" date="2023-02" db="EMBL/GenBank/DDBJ databases">
        <authorList>
            <person name="Palmer J.M."/>
        </authorList>
    </citation>
    <scope>NUCLEOTIDE SEQUENCE</scope>
    <source>
        <strain evidence="2">FW57</strain>
    </source>
</reference>
<organism evidence="2 3">
    <name type="scientific">Staphylotrichum longicolle</name>
    <dbReference type="NCBI Taxonomy" id="669026"/>
    <lineage>
        <taxon>Eukaryota</taxon>
        <taxon>Fungi</taxon>
        <taxon>Dikarya</taxon>
        <taxon>Ascomycota</taxon>
        <taxon>Pezizomycotina</taxon>
        <taxon>Sordariomycetes</taxon>
        <taxon>Sordariomycetidae</taxon>
        <taxon>Sordariales</taxon>
        <taxon>Chaetomiaceae</taxon>
        <taxon>Staphylotrichum</taxon>
    </lineage>
</organism>
<dbReference type="EMBL" id="JAHCVI010000005">
    <property type="protein sequence ID" value="KAG7285264.1"/>
    <property type="molecule type" value="Genomic_DNA"/>
</dbReference>
<evidence type="ECO:0000313" key="3">
    <source>
        <dbReference type="Proteomes" id="UP001197093"/>
    </source>
</evidence>
<keyword evidence="1" id="KW-0472">Membrane</keyword>
<comment type="caution">
    <text evidence="2">The sequence shown here is derived from an EMBL/GenBank/DDBJ whole genome shotgun (WGS) entry which is preliminary data.</text>
</comment>
<keyword evidence="3" id="KW-1185">Reference proteome</keyword>
<accession>A0AAD4EQ83</accession>
<feature type="transmembrane region" description="Helical" evidence="1">
    <location>
        <begin position="194"/>
        <end position="215"/>
    </location>
</feature>
<keyword evidence="1" id="KW-0812">Transmembrane</keyword>
<sequence length="236" mass="25627">MALKRSLLVPIGLTTFLLGIDAAVSLGLVSSMVAFLHSYGGGPFPVAPPNGAPFLIAGEPANLVTDQGHTANAAGGTALILVGFGGVLALWLERRSRKKWDRSSPVFYVWAVIVLLSFLLTMVALIYTFVETSMTGGQTIDLGVAEANPAPTRYPDGRWTPENWYAALLELPLVNPNNRRVISGNLGMMRGWRWNLVALFVLGFVLLVLVGLEVWRVRRRDTQRVSMAEVLGDPAK</sequence>
<keyword evidence="1" id="KW-1133">Transmembrane helix</keyword>
<feature type="transmembrane region" description="Helical" evidence="1">
    <location>
        <begin position="105"/>
        <end position="130"/>
    </location>
</feature>